<feature type="compositionally biased region" description="Basic and acidic residues" evidence="1">
    <location>
        <begin position="86"/>
        <end position="98"/>
    </location>
</feature>
<dbReference type="Proteomes" id="UP000785679">
    <property type="component" value="Unassembled WGS sequence"/>
</dbReference>
<evidence type="ECO:0000256" key="1">
    <source>
        <dbReference type="SAM" id="MobiDB-lite"/>
    </source>
</evidence>
<organism evidence="3 4">
    <name type="scientific">Halteria grandinella</name>
    <dbReference type="NCBI Taxonomy" id="5974"/>
    <lineage>
        <taxon>Eukaryota</taxon>
        <taxon>Sar</taxon>
        <taxon>Alveolata</taxon>
        <taxon>Ciliophora</taxon>
        <taxon>Intramacronucleata</taxon>
        <taxon>Spirotrichea</taxon>
        <taxon>Stichotrichia</taxon>
        <taxon>Sporadotrichida</taxon>
        <taxon>Halteriidae</taxon>
        <taxon>Halteria</taxon>
    </lineage>
</organism>
<dbReference type="EMBL" id="RRYP01004329">
    <property type="protein sequence ID" value="TNV82960.1"/>
    <property type="molecule type" value="Genomic_DNA"/>
</dbReference>
<protein>
    <submittedName>
        <fullName evidence="3">Uncharacterized protein</fullName>
    </submittedName>
</protein>
<keyword evidence="4" id="KW-1185">Reference proteome</keyword>
<gene>
    <name evidence="3" type="ORF">FGO68_gene5087</name>
</gene>
<evidence type="ECO:0000313" key="3">
    <source>
        <dbReference type="EMBL" id="TNV82960.1"/>
    </source>
</evidence>
<evidence type="ECO:0000313" key="4">
    <source>
        <dbReference type="Proteomes" id="UP000785679"/>
    </source>
</evidence>
<reference evidence="3" key="1">
    <citation type="submission" date="2019-06" db="EMBL/GenBank/DDBJ databases">
        <authorList>
            <person name="Zheng W."/>
        </authorList>
    </citation>
    <scope>NUCLEOTIDE SEQUENCE</scope>
    <source>
        <strain evidence="3">QDHG01</strain>
    </source>
</reference>
<feature type="compositionally biased region" description="Low complexity" evidence="1">
    <location>
        <begin position="137"/>
        <end position="150"/>
    </location>
</feature>
<proteinExistence type="predicted"/>
<evidence type="ECO:0000256" key="2">
    <source>
        <dbReference type="SAM" id="SignalP"/>
    </source>
</evidence>
<feature type="chain" id="PRO_5035308343" evidence="2">
    <location>
        <begin position="26"/>
        <end position="175"/>
    </location>
</feature>
<dbReference type="AlphaFoldDB" id="A0A8J8NZ61"/>
<feature type="region of interest" description="Disordered" evidence="1">
    <location>
        <begin position="137"/>
        <end position="175"/>
    </location>
</feature>
<accession>A0A8J8NZ61</accession>
<feature type="signal peptide" evidence="2">
    <location>
        <begin position="1"/>
        <end position="25"/>
    </location>
</feature>
<name>A0A8J8NZ61_HALGN</name>
<feature type="compositionally biased region" description="Basic residues" evidence="1">
    <location>
        <begin position="99"/>
        <end position="112"/>
    </location>
</feature>
<feature type="region of interest" description="Disordered" evidence="1">
    <location>
        <begin position="81"/>
        <end position="122"/>
    </location>
</feature>
<keyword evidence="2" id="KW-0732">Signal</keyword>
<comment type="caution">
    <text evidence="3">The sequence shown here is derived from an EMBL/GenBank/DDBJ whole genome shotgun (WGS) entry which is preliminary data.</text>
</comment>
<sequence>MQIKLNLIISLILIEVLIIFKKLKCSPLPSNRRPSSRWTTPRASWTSASSAACATTWASVSRASSCTAGTRCALAASLPCTTTTASRERPHPLEDQLRLRRSRWSRPRRRRGFPAGEAVPGAPRASEALLLLEPPDSLLPRVHPAAPLGRRVLRGRPVRDTEDEEAAEGEHHQKC</sequence>